<organism evidence="2 3">
    <name type="scientific">Anaeroselena agilis</name>
    <dbReference type="NCBI Taxonomy" id="3063788"/>
    <lineage>
        <taxon>Bacteria</taxon>
        <taxon>Bacillati</taxon>
        <taxon>Bacillota</taxon>
        <taxon>Negativicutes</taxon>
        <taxon>Acetonemataceae</taxon>
        <taxon>Anaeroselena</taxon>
    </lineage>
</organism>
<proteinExistence type="inferred from homology"/>
<dbReference type="PIRSF" id="PIRSF004681">
    <property type="entry name" value="UCP004681"/>
    <property type="match status" value="1"/>
</dbReference>
<dbReference type="InterPro" id="IPR001602">
    <property type="entry name" value="UPF0047_YjbQ-like"/>
</dbReference>
<evidence type="ECO:0000256" key="1">
    <source>
        <dbReference type="ARBA" id="ARBA00005534"/>
    </source>
</evidence>
<keyword evidence="3" id="KW-1185">Reference proteome</keyword>
<reference evidence="2 3" key="1">
    <citation type="submission" date="2023-07" db="EMBL/GenBank/DDBJ databases">
        <title>The novel representative of Negativicutes class, Anaeroselena agilis gen. nov. sp. nov.</title>
        <authorList>
            <person name="Prokofeva M.I."/>
            <person name="Elcheninov A.G."/>
            <person name="Klyukina A."/>
            <person name="Kublanov I.V."/>
            <person name="Frolov E.N."/>
            <person name="Podosokorskaya O.A."/>
        </authorList>
    </citation>
    <scope>NUCLEOTIDE SEQUENCE [LARGE SCALE GENOMIC DNA]</scope>
    <source>
        <strain evidence="2 3">4137-cl</strain>
    </source>
</reference>
<gene>
    <name evidence="2" type="ORF">Q4T40_04760</name>
</gene>
<dbReference type="Pfam" id="PF01894">
    <property type="entry name" value="YjbQ"/>
    <property type="match status" value="1"/>
</dbReference>
<dbReference type="InterPro" id="IPR035917">
    <property type="entry name" value="YjbQ-like_sf"/>
</dbReference>
<protein>
    <submittedName>
        <fullName evidence="2">Secondary thiamine-phosphate synthase enzyme YjbQ</fullName>
    </submittedName>
</protein>
<dbReference type="PANTHER" id="PTHR30615">
    <property type="entry name" value="UNCHARACTERIZED PROTEIN YJBQ-RELATED"/>
    <property type="match status" value="1"/>
</dbReference>
<evidence type="ECO:0000313" key="3">
    <source>
        <dbReference type="Proteomes" id="UP001254848"/>
    </source>
</evidence>
<dbReference type="NCBIfam" id="TIGR00149">
    <property type="entry name" value="TIGR00149_YjbQ"/>
    <property type="match status" value="1"/>
</dbReference>
<dbReference type="EMBL" id="JAUOZS010000001">
    <property type="protein sequence ID" value="MDT8900549.1"/>
    <property type="molecule type" value="Genomic_DNA"/>
</dbReference>
<comment type="similarity">
    <text evidence="1">Belongs to the UPF0047 family.</text>
</comment>
<dbReference type="Gene3D" id="2.60.120.460">
    <property type="entry name" value="YjbQ-like"/>
    <property type="match status" value="1"/>
</dbReference>
<evidence type="ECO:0000313" key="2">
    <source>
        <dbReference type="EMBL" id="MDT8900549.1"/>
    </source>
</evidence>
<sequence>MDKFVVSTPTEGFVDITAQIAAIVRAAGIGEGICHIFVPHTTAGVTINENADPDVVADMLAGLDKIVPRLPYRHAEGNSPAHIKASLLGAAATVPITGGSLMLGTWQAVYLGEFDGPRRRTVCVTLVGR</sequence>
<dbReference type="Proteomes" id="UP001254848">
    <property type="component" value="Unassembled WGS sequence"/>
</dbReference>
<accession>A0ABU3NUQ9</accession>
<dbReference type="SUPFAM" id="SSF111038">
    <property type="entry name" value="YjbQ-like"/>
    <property type="match status" value="1"/>
</dbReference>
<dbReference type="PANTHER" id="PTHR30615:SF8">
    <property type="entry name" value="UPF0047 PROTEIN C4A8.02C"/>
    <property type="match status" value="1"/>
</dbReference>
<name>A0ABU3NUQ9_9FIRM</name>
<comment type="caution">
    <text evidence="2">The sequence shown here is derived from an EMBL/GenBank/DDBJ whole genome shotgun (WGS) entry which is preliminary data.</text>
</comment>
<dbReference type="RefSeq" id="WP_413779087.1">
    <property type="nucleotide sequence ID" value="NZ_JAUOZS010000001.1"/>
</dbReference>